<comment type="similarity">
    <text evidence="5">Belongs to the complex I subunit 2 family.</text>
</comment>
<feature type="transmembrane region" description="Helical" evidence="5">
    <location>
        <begin position="130"/>
        <end position="149"/>
    </location>
</feature>
<dbReference type="Pfam" id="PF00361">
    <property type="entry name" value="Proton_antipo_M"/>
    <property type="match status" value="1"/>
</dbReference>
<feature type="transmembrane region" description="Helical" evidence="5">
    <location>
        <begin position="161"/>
        <end position="185"/>
    </location>
</feature>
<dbReference type="NCBIfam" id="NF004440">
    <property type="entry name" value="PRK05777.1-3"/>
    <property type="match status" value="1"/>
</dbReference>
<feature type="transmembrane region" description="Helical" evidence="5">
    <location>
        <begin position="409"/>
        <end position="439"/>
    </location>
</feature>
<accession>A0A1C3RCK6</accession>
<comment type="catalytic activity">
    <reaction evidence="5">
        <text>a quinone + NADH + 5 H(+)(in) = a quinol + NAD(+) + 4 H(+)(out)</text>
        <dbReference type="Rhea" id="RHEA:57888"/>
        <dbReference type="ChEBI" id="CHEBI:15378"/>
        <dbReference type="ChEBI" id="CHEBI:24646"/>
        <dbReference type="ChEBI" id="CHEBI:57540"/>
        <dbReference type="ChEBI" id="CHEBI:57945"/>
        <dbReference type="ChEBI" id="CHEBI:132124"/>
    </reaction>
</comment>
<proteinExistence type="inferred from homology"/>
<sequence>MSELPNLTPALPEIFMACVAMALLMVGVFMKGEAKAVTRTVSLLATGSMILALLLVTAFSTQAGTTFNGLFITGAFPAFAKVLILAASAVTLFMSRDFFDRVGVHRFEFPVLAVLATLGMMMMVSANDLIALYMGLELQSLSLYVMASIMRNDLKSTESGLKYFVLGALASGMLLYGSSLVYGFAGTTNFGAMADILAHETTGVHGPSTGLIFGIVFVMVGLAFKVSAAPFHMWTPDVYEGAPTPVTAFFAAAPKVAALSLFIFVMVGAFGDLAGQWQQVVKFIAVASMVIGAFAAVAQTNIKRLMAYSSIGNVGYMLVGLAVGGAVASGTEVQQNGIESMLVYLTIYVIMTLGTFGCILAMKRNGQSVENINDLAGLSKSNPLMAAALAIFMFSMAGIPPLAGFFGKLYVFLAALEAGLVILAVIGVLSSVVGCFYYIRLIKIMYFDDAEEALDRKAGTEINLVVAAAAIVILAFFIYPSLITDSAASAAASLFAG</sequence>
<dbReference type="GO" id="GO:0048038">
    <property type="term" value="F:quinone binding"/>
    <property type="evidence" value="ECO:0007669"/>
    <property type="project" value="UniProtKB-KW"/>
</dbReference>
<dbReference type="HAMAP" id="MF_00445">
    <property type="entry name" value="NDH1_NuoN_1"/>
    <property type="match status" value="1"/>
</dbReference>
<evidence type="ECO:0000313" key="9">
    <source>
        <dbReference type="Proteomes" id="UP000231658"/>
    </source>
</evidence>
<keyword evidence="5" id="KW-0520">NAD</keyword>
<evidence type="ECO:0000259" key="7">
    <source>
        <dbReference type="Pfam" id="PF00361"/>
    </source>
</evidence>
<feature type="transmembrane region" description="Helical" evidence="5">
    <location>
        <begin position="211"/>
        <end position="234"/>
    </location>
</feature>
<evidence type="ECO:0000256" key="3">
    <source>
        <dbReference type="ARBA" id="ARBA00022989"/>
    </source>
</evidence>
<feature type="transmembrane region" description="Helical" evidence="5">
    <location>
        <begin position="383"/>
        <end position="403"/>
    </location>
</feature>
<keyword evidence="2 5" id="KW-0812">Transmembrane</keyword>
<keyword evidence="3 5" id="KW-1133">Transmembrane helix</keyword>
<feature type="transmembrane region" description="Helical" evidence="5">
    <location>
        <begin position="107"/>
        <end position="124"/>
    </location>
</feature>
<feature type="transmembrane region" description="Helical" evidence="5">
    <location>
        <begin position="460"/>
        <end position="479"/>
    </location>
</feature>
<keyword evidence="9" id="KW-1185">Reference proteome</keyword>
<feature type="transmembrane region" description="Helical" evidence="5">
    <location>
        <begin position="41"/>
        <end position="59"/>
    </location>
</feature>
<dbReference type="AlphaFoldDB" id="A0A1C3RCK6"/>
<dbReference type="GO" id="GO:0005886">
    <property type="term" value="C:plasma membrane"/>
    <property type="evidence" value="ECO:0007669"/>
    <property type="project" value="UniProtKB-SubCell"/>
</dbReference>
<dbReference type="STRING" id="1867952.MTBPR1_10248"/>
<feature type="transmembrane region" description="Helical" evidence="5">
    <location>
        <begin position="246"/>
        <end position="271"/>
    </location>
</feature>
<evidence type="ECO:0000256" key="4">
    <source>
        <dbReference type="ARBA" id="ARBA00023136"/>
    </source>
</evidence>
<dbReference type="GO" id="GO:0042773">
    <property type="term" value="P:ATP synthesis coupled electron transport"/>
    <property type="evidence" value="ECO:0007669"/>
    <property type="project" value="InterPro"/>
</dbReference>
<keyword evidence="5" id="KW-1278">Translocase</keyword>
<keyword evidence="5" id="KW-0813">Transport</keyword>
<dbReference type="RefSeq" id="WP_069185724.1">
    <property type="nucleotide sequence ID" value="NZ_FLYE01000001.1"/>
</dbReference>
<evidence type="ECO:0000256" key="1">
    <source>
        <dbReference type="ARBA" id="ARBA00004127"/>
    </source>
</evidence>
<organism evidence="8 9">
    <name type="scientific">Candidatus Terasakiella magnetica</name>
    <dbReference type="NCBI Taxonomy" id="1867952"/>
    <lineage>
        <taxon>Bacteria</taxon>
        <taxon>Pseudomonadati</taxon>
        <taxon>Pseudomonadota</taxon>
        <taxon>Alphaproteobacteria</taxon>
        <taxon>Rhodospirillales</taxon>
        <taxon>Terasakiellaceae</taxon>
        <taxon>Terasakiella</taxon>
    </lineage>
</organism>
<name>A0A1C3RCK6_9PROT</name>
<comment type="subunit">
    <text evidence="5">NDH-1 is composed of 14 different subunits. Subunits NuoA, H, J, K, L, M, N constitute the membrane sector of the complex.</text>
</comment>
<keyword evidence="5" id="KW-0874">Quinone</keyword>
<feature type="transmembrane region" description="Helical" evidence="5">
    <location>
        <begin position="305"/>
        <end position="329"/>
    </location>
</feature>
<feature type="domain" description="NADH:quinone oxidoreductase/Mrp antiporter transmembrane" evidence="7">
    <location>
        <begin position="126"/>
        <end position="433"/>
    </location>
</feature>
<evidence type="ECO:0000256" key="2">
    <source>
        <dbReference type="ARBA" id="ARBA00022692"/>
    </source>
</evidence>
<feature type="transmembrane region" description="Helical" evidence="5">
    <location>
        <begin position="71"/>
        <end position="95"/>
    </location>
</feature>
<dbReference type="PANTHER" id="PTHR22773">
    <property type="entry name" value="NADH DEHYDROGENASE"/>
    <property type="match status" value="1"/>
</dbReference>
<dbReference type="InterPro" id="IPR001750">
    <property type="entry name" value="ND/Mrp_TM"/>
</dbReference>
<dbReference type="EC" id="7.1.1.-" evidence="5"/>
<reference evidence="8 9" key="1">
    <citation type="submission" date="2016-07" db="EMBL/GenBank/DDBJ databases">
        <authorList>
            <person name="Lefevre C.T."/>
        </authorList>
    </citation>
    <scope>NUCLEOTIDE SEQUENCE [LARGE SCALE GENOMIC DNA]</scope>
    <source>
        <strain evidence="8">PR1</strain>
    </source>
</reference>
<gene>
    <name evidence="5 8" type="primary">nuoN</name>
    <name evidence="8" type="ORF">MTBPR1_10248</name>
</gene>
<feature type="transmembrane region" description="Helical" evidence="5">
    <location>
        <begin position="12"/>
        <end position="29"/>
    </location>
</feature>
<evidence type="ECO:0000256" key="6">
    <source>
        <dbReference type="RuleBase" id="RU000320"/>
    </source>
</evidence>
<dbReference type="GO" id="GO:0050136">
    <property type="term" value="F:NADH dehydrogenase (quinone) (non-electrogenic) activity"/>
    <property type="evidence" value="ECO:0007669"/>
    <property type="project" value="UniProtKB-UniRule"/>
</dbReference>
<dbReference type="Proteomes" id="UP000231658">
    <property type="component" value="Unassembled WGS sequence"/>
</dbReference>
<feature type="transmembrane region" description="Helical" evidence="5">
    <location>
        <begin position="277"/>
        <end position="298"/>
    </location>
</feature>
<dbReference type="InterPro" id="IPR010096">
    <property type="entry name" value="NADH-Q_OxRdtase_suN/2"/>
</dbReference>
<comment type="function">
    <text evidence="5">NDH-1 shuttles electrons from NADH, via FMN and iron-sulfur (Fe-S) centers, to quinones in the respiratory chain. The immediate electron acceptor for the enzyme in this species is believed to be ubiquinone. Couples the redox reaction to proton translocation (for every two electrons transferred, four hydrogen ions are translocated across the cytoplasmic membrane), and thus conserves the redox energy in a proton gradient.</text>
</comment>
<feature type="transmembrane region" description="Helical" evidence="5">
    <location>
        <begin position="341"/>
        <end position="362"/>
    </location>
</feature>
<dbReference type="OrthoDB" id="9811718at2"/>
<dbReference type="EMBL" id="FLYE01000001">
    <property type="protein sequence ID" value="SCA55001.1"/>
    <property type="molecule type" value="Genomic_DNA"/>
</dbReference>
<dbReference type="GO" id="GO:0008137">
    <property type="term" value="F:NADH dehydrogenase (ubiquinone) activity"/>
    <property type="evidence" value="ECO:0007669"/>
    <property type="project" value="InterPro"/>
</dbReference>
<keyword evidence="5" id="KW-1003">Cell membrane</keyword>
<keyword evidence="5" id="KW-0830">Ubiquinone</keyword>
<keyword evidence="4 5" id="KW-0472">Membrane</keyword>
<evidence type="ECO:0000256" key="5">
    <source>
        <dbReference type="HAMAP-Rule" id="MF_00445"/>
    </source>
</evidence>
<dbReference type="GO" id="GO:0012505">
    <property type="term" value="C:endomembrane system"/>
    <property type="evidence" value="ECO:0007669"/>
    <property type="project" value="UniProtKB-SubCell"/>
</dbReference>
<keyword evidence="8" id="KW-0560">Oxidoreductase</keyword>
<evidence type="ECO:0000313" key="8">
    <source>
        <dbReference type="EMBL" id="SCA55001.1"/>
    </source>
</evidence>
<comment type="subcellular location">
    <subcellularLocation>
        <location evidence="5">Cell membrane</location>
        <topology evidence="5">Multi-pass membrane protein</topology>
    </subcellularLocation>
    <subcellularLocation>
        <location evidence="1">Endomembrane system</location>
        <topology evidence="1">Multi-pass membrane protein</topology>
    </subcellularLocation>
    <subcellularLocation>
        <location evidence="6">Membrane</location>
        <topology evidence="6">Multi-pass membrane protein</topology>
    </subcellularLocation>
</comment>
<protein>
    <recommendedName>
        <fullName evidence="5">NADH-quinone oxidoreductase subunit N</fullName>
        <ecNumber evidence="5">7.1.1.-</ecNumber>
    </recommendedName>
    <alternativeName>
        <fullName evidence="5">NADH dehydrogenase I subunit N</fullName>
    </alternativeName>
    <alternativeName>
        <fullName evidence="5">NDH-1 subunit N</fullName>
    </alternativeName>
</protein>
<dbReference type="NCBIfam" id="TIGR01770">
    <property type="entry name" value="NDH_I_N"/>
    <property type="match status" value="1"/>
</dbReference>